<sequence length="81" mass="8537">MSSFFRLLAAGPSFFLGAWFLMLFAGATSQDVGIRPFGYVTSMVVTIGLWLALAPAIGAVARPGGNPKEKAAAGEEQRSCR</sequence>
<dbReference type="EMBL" id="JAGSXH010000084">
    <property type="protein sequence ID" value="MBS2965442.1"/>
    <property type="molecule type" value="Genomic_DNA"/>
</dbReference>
<dbReference type="AlphaFoldDB" id="A0A8J7WS50"/>
<keyword evidence="2" id="KW-1133">Transmembrane helix</keyword>
<evidence type="ECO:0000313" key="4">
    <source>
        <dbReference type="Proteomes" id="UP000677913"/>
    </source>
</evidence>
<feature type="transmembrane region" description="Helical" evidence="2">
    <location>
        <begin position="39"/>
        <end position="61"/>
    </location>
</feature>
<keyword evidence="2" id="KW-0472">Membrane</keyword>
<dbReference type="Proteomes" id="UP000677913">
    <property type="component" value="Unassembled WGS sequence"/>
</dbReference>
<gene>
    <name evidence="3" type="ORF">KGA66_20490</name>
</gene>
<organism evidence="3 4">
    <name type="scientific">Actinocrinis puniceicyclus</name>
    <dbReference type="NCBI Taxonomy" id="977794"/>
    <lineage>
        <taxon>Bacteria</taxon>
        <taxon>Bacillati</taxon>
        <taxon>Actinomycetota</taxon>
        <taxon>Actinomycetes</taxon>
        <taxon>Catenulisporales</taxon>
        <taxon>Actinospicaceae</taxon>
        <taxon>Actinocrinis</taxon>
    </lineage>
</organism>
<reference evidence="3" key="1">
    <citation type="submission" date="2021-04" db="EMBL/GenBank/DDBJ databases">
        <title>Genome based classification of Actinospica acidithermotolerans sp. nov., an actinobacterium isolated from an Indonesian hot spring.</title>
        <authorList>
            <person name="Kusuma A.B."/>
            <person name="Putra K.E."/>
            <person name="Nafisah S."/>
            <person name="Loh J."/>
            <person name="Nouioui I."/>
            <person name="Goodfellow M."/>
        </authorList>
    </citation>
    <scope>NUCLEOTIDE SEQUENCE</scope>
    <source>
        <strain evidence="3">DSM 45618</strain>
    </source>
</reference>
<protein>
    <submittedName>
        <fullName evidence="3">Uncharacterized protein</fullName>
    </submittedName>
</protein>
<evidence type="ECO:0000256" key="2">
    <source>
        <dbReference type="SAM" id="Phobius"/>
    </source>
</evidence>
<keyword evidence="4" id="KW-1185">Reference proteome</keyword>
<keyword evidence="2" id="KW-0812">Transmembrane</keyword>
<comment type="caution">
    <text evidence="3">The sequence shown here is derived from an EMBL/GenBank/DDBJ whole genome shotgun (WGS) entry which is preliminary data.</text>
</comment>
<evidence type="ECO:0000313" key="3">
    <source>
        <dbReference type="EMBL" id="MBS2965442.1"/>
    </source>
</evidence>
<dbReference type="RefSeq" id="WP_211469800.1">
    <property type="nucleotide sequence ID" value="NZ_JAGSXH010000084.1"/>
</dbReference>
<name>A0A8J7WS50_9ACTN</name>
<feature type="region of interest" description="Disordered" evidence="1">
    <location>
        <begin position="61"/>
        <end position="81"/>
    </location>
</feature>
<accession>A0A8J7WS50</accession>
<proteinExistence type="predicted"/>
<feature type="compositionally biased region" description="Basic and acidic residues" evidence="1">
    <location>
        <begin position="67"/>
        <end position="81"/>
    </location>
</feature>
<evidence type="ECO:0000256" key="1">
    <source>
        <dbReference type="SAM" id="MobiDB-lite"/>
    </source>
</evidence>